<evidence type="ECO:0000313" key="3">
    <source>
        <dbReference type="EMBL" id="ATZ18893.1"/>
    </source>
</evidence>
<dbReference type="InterPro" id="IPR041636">
    <property type="entry name" value="RNase_J_C"/>
</dbReference>
<dbReference type="InterPro" id="IPR036866">
    <property type="entry name" value="RibonucZ/Hydroxyglut_hydro"/>
</dbReference>
<sequence length="585" mass="65549">MANIRFIAIGGQDERGKNLFALEIEKDLFILDAGIKYPEKGILGVDVVIPNLEFLKENKKRIKGVFVTNPASYNAGAISYILKEMDVPIYCNELTSLVLQIKNQKFRLKNKDQNFHIINDKEVLTFGTTKVEIFRTTSASPQSFGYAFHTEIGVIVYAGDYIIDGQEQSYFSTDFSHLNKIAEKGVLALISDSEFASRMGYTVPNHKIEGYISAPFKEKKTRIAVGIFEEDIFKLGEIIFQAKENGRKIAVYGTTMTSILSSNMIHENLKLTKEDIFSVADYMQSENGVLIIAGTGDVLYSKLAKIANGNDEVIEFNEKDLIIIATPPAPGVEKRHAQILDELARTDARVMALSDKNIWAMHASYEDIKVMASIMKPKYFVPVKALFKDFLKAEQAAIDAGVQPENILTIDNGQILVLSKKTLAISEQTIKEGDVYVDGIGVGDIGSVVLNERKQLATDGVIIVGATIDSRNKELVSLIDTQMRGVIYINEENPIFKILQKQIEEIIIKGQNLFKESPQAYDLNQIKKDIISKVRSSIKQESGKQPIVLSIINEIDGKDFVPNIRSNWNNRNQNMKNKNNFNRKK</sequence>
<evidence type="ECO:0000259" key="2">
    <source>
        <dbReference type="Pfam" id="PF22505"/>
    </source>
</evidence>
<dbReference type="Pfam" id="PF22505">
    <property type="entry name" value="RNase_J_b_CASP"/>
    <property type="match status" value="1"/>
</dbReference>
<dbReference type="PANTHER" id="PTHR43694">
    <property type="entry name" value="RIBONUCLEASE J"/>
    <property type="match status" value="1"/>
</dbReference>
<feature type="domain" description="Ribonuclease J C-terminal" evidence="1">
    <location>
        <begin position="449"/>
        <end position="555"/>
    </location>
</feature>
<evidence type="ECO:0000259" key="1">
    <source>
        <dbReference type="Pfam" id="PF17770"/>
    </source>
</evidence>
<dbReference type="NCBIfam" id="TIGR00649">
    <property type="entry name" value="MG423"/>
    <property type="match status" value="1"/>
</dbReference>
<dbReference type="GO" id="GO:0003723">
    <property type="term" value="F:RNA binding"/>
    <property type="evidence" value="ECO:0007669"/>
    <property type="project" value="InterPro"/>
</dbReference>
<dbReference type="RefSeq" id="WP_024863414.1">
    <property type="nucleotide sequence ID" value="NZ_CP024965.1"/>
</dbReference>
<organism evidence="3 4">
    <name type="scientific">Williamsoniiplasma somnilux</name>
    <dbReference type="NCBI Taxonomy" id="215578"/>
    <lineage>
        <taxon>Bacteria</taxon>
        <taxon>Bacillati</taxon>
        <taxon>Mycoplasmatota</taxon>
        <taxon>Mollicutes</taxon>
        <taxon>Entomoplasmatales</taxon>
        <taxon>Williamsoniiplasma</taxon>
    </lineage>
</organism>
<gene>
    <name evidence="3" type="primary">rnj</name>
    <name evidence="3" type="ORF">ESOMN_v1c05110</name>
</gene>
<dbReference type="InterPro" id="IPR042173">
    <property type="entry name" value="RNase_J_2"/>
</dbReference>
<feature type="domain" description="Ribonuclease J beta-CASP" evidence="2">
    <location>
        <begin position="220"/>
        <end position="343"/>
    </location>
</feature>
<dbReference type="InterPro" id="IPR055132">
    <property type="entry name" value="RNase_J_b_CASP"/>
</dbReference>
<dbReference type="KEGG" id="esx:ESOMN_v1c05110"/>
<dbReference type="AlphaFoldDB" id="A0A2K8P1W6"/>
<dbReference type="EMBL" id="CP024965">
    <property type="protein sequence ID" value="ATZ18893.1"/>
    <property type="molecule type" value="Genomic_DNA"/>
</dbReference>
<dbReference type="PANTHER" id="PTHR43694:SF1">
    <property type="entry name" value="RIBONUCLEASE J"/>
    <property type="match status" value="1"/>
</dbReference>
<evidence type="ECO:0000313" key="4">
    <source>
        <dbReference type="Proteomes" id="UP000232230"/>
    </source>
</evidence>
<dbReference type="GO" id="GO:0046872">
    <property type="term" value="F:metal ion binding"/>
    <property type="evidence" value="ECO:0007669"/>
    <property type="project" value="InterPro"/>
</dbReference>
<dbReference type="CDD" id="cd07714">
    <property type="entry name" value="RNaseJ_MBL-fold"/>
    <property type="match status" value="1"/>
</dbReference>
<name>A0A2K8P1W6_9MOLU</name>
<dbReference type="Gene3D" id="3.40.50.10710">
    <property type="entry name" value="Metallo-hydrolase/oxidoreductase"/>
    <property type="match status" value="1"/>
</dbReference>
<dbReference type="Gene3D" id="3.60.15.10">
    <property type="entry name" value="Ribonuclease Z/Hydroxyacylglutathione hydrolase-like"/>
    <property type="match status" value="1"/>
</dbReference>
<dbReference type="Gene3D" id="3.10.20.580">
    <property type="match status" value="1"/>
</dbReference>
<dbReference type="SUPFAM" id="SSF56281">
    <property type="entry name" value="Metallo-hydrolase/oxidoreductase"/>
    <property type="match status" value="1"/>
</dbReference>
<dbReference type="InterPro" id="IPR004613">
    <property type="entry name" value="RNase_J"/>
</dbReference>
<protein>
    <submittedName>
        <fullName evidence="3">Ribonuclease J</fullName>
    </submittedName>
</protein>
<reference evidence="3 4" key="1">
    <citation type="submission" date="2017-11" db="EMBL/GenBank/DDBJ databases">
        <title>Genome sequence of Entomoplasma somnilux PYAN-1 (ATCC 49194).</title>
        <authorList>
            <person name="Lo W.-S."/>
            <person name="Gasparich G.E."/>
            <person name="Kuo C.-H."/>
        </authorList>
    </citation>
    <scope>NUCLEOTIDE SEQUENCE [LARGE SCALE GENOMIC DNA]</scope>
    <source>
        <strain evidence="3 4">PYAN-1</strain>
    </source>
</reference>
<proteinExistence type="predicted"/>
<dbReference type="Pfam" id="PF17770">
    <property type="entry name" value="RNase_J_C"/>
    <property type="match status" value="1"/>
</dbReference>
<keyword evidence="4" id="KW-1185">Reference proteome</keyword>
<dbReference type="Proteomes" id="UP000232230">
    <property type="component" value="Chromosome"/>
</dbReference>
<accession>A0A2K8P1W6</accession>